<sequence>MIQCSQCDKKLRTRYGWMMHCQAKKDHNFCAECAILFSNRASLHSHLRASYHNYCSACDRLFSSDWACQQHKSSRAHKKSDIPCSMCSKKFKAPSEIATHIESGGCNPNINRHHVSAAIHAMHISPPITITHHIEGPVNPVVHFSATDRAFNGKAYECYLCHVEFSTLQSLTLHLNSPVHDANEFKCPKRRCGKKFKVVSALIQHIESESCGLARFTTVQMEAMLLTGQFAQLVLG</sequence>
<keyword evidence="8" id="KW-1185">Reference proteome</keyword>
<dbReference type="PANTHER" id="PTHR24409:SF356">
    <property type="entry name" value="C2H2 FINGER DOMAIN TRANSCRIPTION FACTOR (EUROFUNG)"/>
    <property type="match status" value="1"/>
</dbReference>
<keyword evidence="1" id="KW-0479">Metal-binding</keyword>
<evidence type="ECO:0000313" key="7">
    <source>
        <dbReference type="EMBL" id="SJL10856.1"/>
    </source>
</evidence>
<dbReference type="PROSITE" id="PS00028">
    <property type="entry name" value="ZINC_FINGER_C2H2_1"/>
    <property type="match status" value="2"/>
</dbReference>
<dbReference type="OMA" id="THHIEGP"/>
<dbReference type="InterPro" id="IPR013087">
    <property type="entry name" value="Znf_C2H2_type"/>
</dbReference>
<dbReference type="SUPFAM" id="SSF57667">
    <property type="entry name" value="beta-beta-alpha zinc fingers"/>
    <property type="match status" value="2"/>
</dbReference>
<feature type="domain" description="C2H2-type" evidence="6">
    <location>
        <begin position="185"/>
        <end position="210"/>
    </location>
</feature>
<evidence type="ECO:0000256" key="5">
    <source>
        <dbReference type="PROSITE-ProRule" id="PRU00042"/>
    </source>
</evidence>
<dbReference type="SMART" id="SM00355">
    <property type="entry name" value="ZnF_C2H2"/>
    <property type="match status" value="6"/>
</dbReference>
<gene>
    <name evidence="7" type="ORF">ARMOST_14251</name>
</gene>
<dbReference type="GO" id="GO:0000977">
    <property type="term" value="F:RNA polymerase II transcription regulatory region sequence-specific DNA binding"/>
    <property type="evidence" value="ECO:0007669"/>
    <property type="project" value="TreeGrafter"/>
</dbReference>
<dbReference type="GO" id="GO:0000981">
    <property type="term" value="F:DNA-binding transcription factor activity, RNA polymerase II-specific"/>
    <property type="evidence" value="ECO:0007669"/>
    <property type="project" value="TreeGrafter"/>
</dbReference>
<dbReference type="PANTHER" id="PTHR24409">
    <property type="entry name" value="ZINC FINGER PROTEIN 142"/>
    <property type="match status" value="1"/>
</dbReference>
<organism evidence="7 8">
    <name type="scientific">Armillaria ostoyae</name>
    <name type="common">Armillaria root rot fungus</name>
    <dbReference type="NCBI Taxonomy" id="47428"/>
    <lineage>
        <taxon>Eukaryota</taxon>
        <taxon>Fungi</taxon>
        <taxon>Dikarya</taxon>
        <taxon>Basidiomycota</taxon>
        <taxon>Agaricomycotina</taxon>
        <taxon>Agaricomycetes</taxon>
        <taxon>Agaricomycetidae</taxon>
        <taxon>Agaricales</taxon>
        <taxon>Marasmiineae</taxon>
        <taxon>Physalacriaceae</taxon>
        <taxon>Armillaria</taxon>
    </lineage>
</organism>
<keyword evidence="3 5" id="KW-0863">Zinc-finger</keyword>
<feature type="domain" description="C2H2-type" evidence="6">
    <location>
        <begin position="156"/>
        <end position="185"/>
    </location>
</feature>
<evidence type="ECO:0000313" key="8">
    <source>
        <dbReference type="Proteomes" id="UP000219338"/>
    </source>
</evidence>
<evidence type="ECO:0000256" key="3">
    <source>
        <dbReference type="ARBA" id="ARBA00022771"/>
    </source>
</evidence>
<dbReference type="EMBL" id="FUEG01000013">
    <property type="protein sequence ID" value="SJL10856.1"/>
    <property type="molecule type" value="Genomic_DNA"/>
</dbReference>
<dbReference type="Proteomes" id="UP000219338">
    <property type="component" value="Unassembled WGS sequence"/>
</dbReference>
<dbReference type="PROSITE" id="PS50157">
    <property type="entry name" value="ZINC_FINGER_C2H2_2"/>
    <property type="match status" value="2"/>
</dbReference>
<keyword evidence="2" id="KW-0677">Repeat</keyword>
<evidence type="ECO:0000256" key="4">
    <source>
        <dbReference type="ARBA" id="ARBA00022833"/>
    </source>
</evidence>
<dbReference type="Pfam" id="PF00096">
    <property type="entry name" value="zf-C2H2"/>
    <property type="match status" value="1"/>
</dbReference>
<dbReference type="STRING" id="47428.A0A284RPZ9"/>
<dbReference type="GO" id="GO:0008270">
    <property type="term" value="F:zinc ion binding"/>
    <property type="evidence" value="ECO:0007669"/>
    <property type="project" value="UniProtKB-KW"/>
</dbReference>
<name>A0A284RPZ9_ARMOS</name>
<dbReference type="Gene3D" id="3.30.160.60">
    <property type="entry name" value="Classic Zinc Finger"/>
    <property type="match status" value="2"/>
</dbReference>
<dbReference type="InterPro" id="IPR036236">
    <property type="entry name" value="Znf_C2H2_sf"/>
</dbReference>
<dbReference type="GO" id="GO:0005634">
    <property type="term" value="C:nucleus"/>
    <property type="evidence" value="ECO:0007669"/>
    <property type="project" value="TreeGrafter"/>
</dbReference>
<evidence type="ECO:0000256" key="2">
    <source>
        <dbReference type="ARBA" id="ARBA00022737"/>
    </source>
</evidence>
<evidence type="ECO:0000259" key="6">
    <source>
        <dbReference type="PROSITE" id="PS50157"/>
    </source>
</evidence>
<protein>
    <submittedName>
        <fullName evidence="7">Related to zinc finger protein</fullName>
    </submittedName>
</protein>
<dbReference type="AlphaFoldDB" id="A0A284RPZ9"/>
<proteinExistence type="predicted"/>
<evidence type="ECO:0000256" key="1">
    <source>
        <dbReference type="ARBA" id="ARBA00022723"/>
    </source>
</evidence>
<keyword evidence="4" id="KW-0862">Zinc</keyword>
<dbReference type="Pfam" id="PF12874">
    <property type="entry name" value="zf-met"/>
    <property type="match status" value="1"/>
</dbReference>
<accession>A0A284RPZ9</accession>
<reference evidence="8" key="1">
    <citation type="journal article" date="2017" name="Nat. Ecol. Evol.">
        <title>Genome expansion and lineage-specific genetic innovations in the forest pathogenic fungi Armillaria.</title>
        <authorList>
            <person name="Sipos G."/>
            <person name="Prasanna A.N."/>
            <person name="Walter M.C."/>
            <person name="O'Connor E."/>
            <person name="Balint B."/>
            <person name="Krizsan K."/>
            <person name="Kiss B."/>
            <person name="Hess J."/>
            <person name="Varga T."/>
            <person name="Slot J."/>
            <person name="Riley R."/>
            <person name="Boka B."/>
            <person name="Rigling D."/>
            <person name="Barry K."/>
            <person name="Lee J."/>
            <person name="Mihaltcheva S."/>
            <person name="LaButti K."/>
            <person name="Lipzen A."/>
            <person name="Waldron R."/>
            <person name="Moloney N.M."/>
            <person name="Sperisen C."/>
            <person name="Kredics L."/>
            <person name="Vagvoelgyi C."/>
            <person name="Patrignani A."/>
            <person name="Fitzpatrick D."/>
            <person name="Nagy I."/>
            <person name="Doyle S."/>
            <person name="Anderson J.B."/>
            <person name="Grigoriev I.V."/>
            <person name="Gueldener U."/>
            <person name="Muensterkoetter M."/>
            <person name="Nagy L.G."/>
        </authorList>
    </citation>
    <scope>NUCLEOTIDE SEQUENCE [LARGE SCALE GENOMIC DNA]</scope>
    <source>
        <strain evidence="8">C18/9</strain>
    </source>
</reference>
<dbReference type="OrthoDB" id="6077919at2759"/>